<accession>A0A1W6K1M2</accession>
<dbReference type="EMBL" id="CP020477">
    <property type="protein sequence ID" value="ARM76380.1"/>
    <property type="molecule type" value="Genomic_DNA"/>
</dbReference>
<sequence>MPVRYICKNCGYELYRFERVGQDFYGVRMPSEIISLLGGKCPRCGHPLGVPALDDIRIRLRVRWANKHG</sequence>
<dbReference type="STRING" id="282676.B6F84_10350"/>
<keyword evidence="2" id="KW-1185">Reference proteome</keyword>
<dbReference type="AlphaFoldDB" id="A0A1W6K1M2"/>
<gene>
    <name evidence="1" type="ORF">B6F84_10350</name>
</gene>
<dbReference type="RefSeq" id="WP_148692170.1">
    <property type="nucleotide sequence ID" value="NZ_CP020477.1"/>
</dbReference>
<evidence type="ECO:0000313" key="2">
    <source>
        <dbReference type="Proteomes" id="UP000193404"/>
    </source>
</evidence>
<proteinExistence type="predicted"/>
<protein>
    <submittedName>
        <fullName evidence="1">Uncharacterized protein</fullName>
    </submittedName>
</protein>
<dbReference type="Proteomes" id="UP000193404">
    <property type="component" value="Chromosome"/>
</dbReference>
<evidence type="ECO:0000313" key="1">
    <source>
        <dbReference type="EMBL" id="ARM76380.1"/>
    </source>
</evidence>
<dbReference type="GeneID" id="89222967"/>
<reference evidence="1 2" key="1">
    <citation type="submission" date="2017-03" db="EMBL/GenBank/DDBJ databases">
        <title>Sulfur activation and transportation mechanism of thermophilic Archaea Acidianus manzaensis YN-25.</title>
        <authorList>
            <person name="Ma Y."/>
            <person name="Yang Y."/>
            <person name="Xia J."/>
        </authorList>
    </citation>
    <scope>NUCLEOTIDE SEQUENCE [LARGE SCALE GENOMIC DNA]</scope>
    <source>
        <strain evidence="1 2">YN-25</strain>
    </source>
</reference>
<name>A0A1W6K1M2_9CREN</name>
<organism evidence="1 2">
    <name type="scientific">Acidianus manzaensis</name>
    <dbReference type="NCBI Taxonomy" id="282676"/>
    <lineage>
        <taxon>Archaea</taxon>
        <taxon>Thermoproteota</taxon>
        <taxon>Thermoprotei</taxon>
        <taxon>Sulfolobales</taxon>
        <taxon>Sulfolobaceae</taxon>
        <taxon>Acidianus</taxon>
    </lineage>
</organism>
<dbReference type="KEGG" id="aman:B6F84_10350"/>